<dbReference type="Pfam" id="PF00092">
    <property type="entry name" value="VWA"/>
    <property type="match status" value="1"/>
</dbReference>
<keyword evidence="3" id="KW-1185">Reference proteome</keyword>
<feature type="domain" description="VWFA" evidence="1">
    <location>
        <begin position="97"/>
        <end position="268"/>
    </location>
</feature>
<accession>A0A5R9GCA3</accession>
<dbReference type="Proteomes" id="UP000309676">
    <property type="component" value="Unassembled WGS sequence"/>
</dbReference>
<organism evidence="2 3">
    <name type="scientific">Paenibacillus antri</name>
    <dbReference type="NCBI Taxonomy" id="2582848"/>
    <lineage>
        <taxon>Bacteria</taxon>
        <taxon>Bacillati</taxon>
        <taxon>Bacillota</taxon>
        <taxon>Bacilli</taxon>
        <taxon>Bacillales</taxon>
        <taxon>Paenibacillaceae</taxon>
        <taxon>Paenibacillus</taxon>
    </lineage>
</organism>
<evidence type="ECO:0000259" key="1">
    <source>
        <dbReference type="PROSITE" id="PS50234"/>
    </source>
</evidence>
<name>A0A5R9GCA3_9BACL</name>
<dbReference type="Gene3D" id="3.40.50.410">
    <property type="entry name" value="von Willebrand factor, type A domain"/>
    <property type="match status" value="1"/>
</dbReference>
<dbReference type="PROSITE" id="PS50234">
    <property type="entry name" value="VWFA"/>
    <property type="match status" value="1"/>
</dbReference>
<comment type="caution">
    <text evidence="2">The sequence shown here is derived from an EMBL/GenBank/DDBJ whole genome shotgun (WGS) entry which is preliminary data.</text>
</comment>
<gene>
    <name evidence="2" type="ORF">FE782_01820</name>
</gene>
<protein>
    <submittedName>
        <fullName evidence="2">VWA domain-containing protein</fullName>
    </submittedName>
</protein>
<dbReference type="InterPro" id="IPR051266">
    <property type="entry name" value="CLCR"/>
</dbReference>
<dbReference type="PANTHER" id="PTHR10579:SF43">
    <property type="entry name" value="ZINC FINGER (C3HC4-TYPE RING FINGER) FAMILY PROTEIN"/>
    <property type="match status" value="1"/>
</dbReference>
<proteinExistence type="predicted"/>
<dbReference type="AlphaFoldDB" id="A0A5R9GCA3"/>
<evidence type="ECO:0000313" key="3">
    <source>
        <dbReference type="Proteomes" id="UP000309676"/>
    </source>
</evidence>
<dbReference type="SUPFAM" id="SSF53300">
    <property type="entry name" value="vWA-like"/>
    <property type="match status" value="1"/>
</dbReference>
<dbReference type="EMBL" id="VCIW01000001">
    <property type="protein sequence ID" value="TLS54107.1"/>
    <property type="molecule type" value="Genomic_DNA"/>
</dbReference>
<evidence type="ECO:0000313" key="2">
    <source>
        <dbReference type="EMBL" id="TLS54107.1"/>
    </source>
</evidence>
<dbReference type="InterPro" id="IPR002035">
    <property type="entry name" value="VWF_A"/>
</dbReference>
<reference evidence="2 3" key="1">
    <citation type="submission" date="2019-05" db="EMBL/GenBank/DDBJ databases">
        <authorList>
            <person name="Narsing Rao M.P."/>
            <person name="Li W.J."/>
        </authorList>
    </citation>
    <scope>NUCLEOTIDE SEQUENCE [LARGE SCALE GENOMIC DNA]</scope>
    <source>
        <strain evidence="2 3">SYSU_K30003</strain>
    </source>
</reference>
<dbReference type="PANTHER" id="PTHR10579">
    <property type="entry name" value="CALCIUM-ACTIVATED CHLORIDE CHANNEL REGULATOR"/>
    <property type="match status" value="1"/>
</dbReference>
<sequence length="458" mass="49801">MLVLQIVHERFLHHHRFRFAPPCCVACNPHPFGLSYTRIIPELSTGGFRKMLESIRTVSVKTTWERPYIPVGGLERAYLLVEVRGSGTRRGERPPLNLALVLDRSGSMAGAPIEYSKRACRFVADQMREGDRLRLVAFDDEVQTIDPPTKERIAAIQPGGSTNLSGGLMEGAQQVRRSVASGTTNRVILLSDGHANHGITSKPKLGAIAKEYLAAGVSVTTMGVGDGFDEELLETIAELGGGRFYYIGTAEEIPSIFERELDGLLSTVAHNLKLTLRPAEGTSVTNVYGAASESDSRGTIVSLGDLGDGAVKTLLVELSIESGRPGRRTALALAWEYADVTDGAEHCRFAAELPVEFTNDGALLSLPRDPEVTKQAELTRSALAIESAMAALDGGRSEEGQRLLREQAERLREMASALNAPSLAAESELLSEQLESFSYDRAARKKLHAQKYRQMKGK</sequence>
<dbReference type="SMART" id="SM00327">
    <property type="entry name" value="VWA"/>
    <property type="match status" value="1"/>
</dbReference>
<dbReference type="InterPro" id="IPR036465">
    <property type="entry name" value="vWFA_dom_sf"/>
</dbReference>